<evidence type="ECO:0000313" key="3">
    <source>
        <dbReference type="Proteomes" id="UP001194468"/>
    </source>
</evidence>
<evidence type="ECO:0000256" key="1">
    <source>
        <dbReference type="SAM" id="MobiDB-lite"/>
    </source>
</evidence>
<reference evidence="2" key="2">
    <citation type="journal article" date="2020" name="Nat. Commun.">
        <title>Large-scale genome sequencing of mycorrhizal fungi provides insights into the early evolution of symbiotic traits.</title>
        <authorList>
            <person name="Miyauchi S."/>
            <person name="Kiss E."/>
            <person name="Kuo A."/>
            <person name="Drula E."/>
            <person name="Kohler A."/>
            <person name="Sanchez-Garcia M."/>
            <person name="Morin E."/>
            <person name="Andreopoulos B."/>
            <person name="Barry K.W."/>
            <person name="Bonito G."/>
            <person name="Buee M."/>
            <person name="Carver A."/>
            <person name="Chen C."/>
            <person name="Cichocki N."/>
            <person name="Clum A."/>
            <person name="Culley D."/>
            <person name="Crous P.W."/>
            <person name="Fauchery L."/>
            <person name="Girlanda M."/>
            <person name="Hayes R.D."/>
            <person name="Keri Z."/>
            <person name="LaButti K."/>
            <person name="Lipzen A."/>
            <person name="Lombard V."/>
            <person name="Magnuson J."/>
            <person name="Maillard F."/>
            <person name="Murat C."/>
            <person name="Nolan M."/>
            <person name="Ohm R.A."/>
            <person name="Pangilinan J."/>
            <person name="Pereira M.F."/>
            <person name="Perotto S."/>
            <person name="Peter M."/>
            <person name="Pfister S."/>
            <person name="Riley R."/>
            <person name="Sitrit Y."/>
            <person name="Stielow J.B."/>
            <person name="Szollosi G."/>
            <person name="Zifcakova L."/>
            <person name="Stursova M."/>
            <person name="Spatafora J.W."/>
            <person name="Tedersoo L."/>
            <person name="Vaario L.M."/>
            <person name="Yamada A."/>
            <person name="Yan M."/>
            <person name="Wang P."/>
            <person name="Xu J."/>
            <person name="Bruns T."/>
            <person name="Baldrian P."/>
            <person name="Vilgalys R."/>
            <person name="Dunand C."/>
            <person name="Henrissat B."/>
            <person name="Grigoriev I.V."/>
            <person name="Hibbett D."/>
            <person name="Nagy L.G."/>
            <person name="Martin F.M."/>
        </authorList>
    </citation>
    <scope>NUCLEOTIDE SEQUENCE</scope>
    <source>
        <strain evidence="2">BED1</strain>
    </source>
</reference>
<keyword evidence="3" id="KW-1185">Reference proteome</keyword>
<proteinExistence type="predicted"/>
<dbReference type="Proteomes" id="UP001194468">
    <property type="component" value="Unassembled WGS sequence"/>
</dbReference>
<feature type="region of interest" description="Disordered" evidence="1">
    <location>
        <begin position="116"/>
        <end position="141"/>
    </location>
</feature>
<organism evidence="2 3">
    <name type="scientific">Boletus edulis BED1</name>
    <dbReference type="NCBI Taxonomy" id="1328754"/>
    <lineage>
        <taxon>Eukaryota</taxon>
        <taxon>Fungi</taxon>
        <taxon>Dikarya</taxon>
        <taxon>Basidiomycota</taxon>
        <taxon>Agaricomycotina</taxon>
        <taxon>Agaricomycetes</taxon>
        <taxon>Agaricomycetidae</taxon>
        <taxon>Boletales</taxon>
        <taxon>Boletineae</taxon>
        <taxon>Boletaceae</taxon>
        <taxon>Boletoideae</taxon>
        <taxon>Boletus</taxon>
    </lineage>
</organism>
<reference evidence="2" key="1">
    <citation type="submission" date="2019-10" db="EMBL/GenBank/DDBJ databases">
        <authorList>
            <consortium name="DOE Joint Genome Institute"/>
            <person name="Kuo A."/>
            <person name="Miyauchi S."/>
            <person name="Kiss E."/>
            <person name="Drula E."/>
            <person name="Kohler A."/>
            <person name="Sanchez-Garcia M."/>
            <person name="Andreopoulos B."/>
            <person name="Barry K.W."/>
            <person name="Bonito G."/>
            <person name="Buee M."/>
            <person name="Carver A."/>
            <person name="Chen C."/>
            <person name="Cichocki N."/>
            <person name="Clum A."/>
            <person name="Culley D."/>
            <person name="Crous P.W."/>
            <person name="Fauchery L."/>
            <person name="Girlanda M."/>
            <person name="Hayes R."/>
            <person name="Keri Z."/>
            <person name="LaButti K."/>
            <person name="Lipzen A."/>
            <person name="Lombard V."/>
            <person name="Magnuson J."/>
            <person name="Maillard F."/>
            <person name="Morin E."/>
            <person name="Murat C."/>
            <person name="Nolan M."/>
            <person name="Ohm R."/>
            <person name="Pangilinan J."/>
            <person name="Pereira M."/>
            <person name="Perotto S."/>
            <person name="Peter M."/>
            <person name="Riley R."/>
            <person name="Sitrit Y."/>
            <person name="Stielow B."/>
            <person name="Szollosi G."/>
            <person name="Zifcakova L."/>
            <person name="Stursova M."/>
            <person name="Spatafora J.W."/>
            <person name="Tedersoo L."/>
            <person name="Vaario L.-M."/>
            <person name="Yamada A."/>
            <person name="Yan M."/>
            <person name="Wang P."/>
            <person name="Xu J."/>
            <person name="Bruns T."/>
            <person name="Baldrian P."/>
            <person name="Vilgalys R."/>
            <person name="Henrissat B."/>
            <person name="Grigoriev I.V."/>
            <person name="Hibbett D."/>
            <person name="Nagy L.G."/>
            <person name="Martin F.M."/>
        </authorList>
    </citation>
    <scope>NUCLEOTIDE SEQUENCE</scope>
    <source>
        <strain evidence="2">BED1</strain>
    </source>
</reference>
<dbReference type="AlphaFoldDB" id="A0AAD4G9R0"/>
<name>A0AAD4G9R0_BOLED</name>
<sequence length="175" mass="19420">MKLYYYSTARRDGDGQVWSRLPLSMKVETDGMRLQCEGDSNGVQGRGRERWGGQVTRVVVVVLRTTARANEAGKANDDGDLEGCAYLICFFFSSCHWTGGKRQAARAVESNYPQVSYDAPHVSTGPKGRSSSERRPKKLSVRPEKLNTWSDVLSIGTNRPTTLESVRCPLSTLTK</sequence>
<accession>A0AAD4G9R0</accession>
<protein>
    <submittedName>
        <fullName evidence="2">Uncharacterized protein</fullName>
    </submittedName>
</protein>
<gene>
    <name evidence="2" type="ORF">L210DRAFT_3507724</name>
</gene>
<evidence type="ECO:0000313" key="2">
    <source>
        <dbReference type="EMBL" id="KAF8431779.1"/>
    </source>
</evidence>
<comment type="caution">
    <text evidence="2">The sequence shown here is derived from an EMBL/GenBank/DDBJ whole genome shotgun (WGS) entry which is preliminary data.</text>
</comment>
<dbReference type="EMBL" id="WHUW01000046">
    <property type="protein sequence ID" value="KAF8431779.1"/>
    <property type="molecule type" value="Genomic_DNA"/>
</dbReference>